<dbReference type="AlphaFoldDB" id="A0A540W316"/>
<reference evidence="1 2" key="1">
    <citation type="submission" date="2019-06" db="EMBL/GenBank/DDBJ databases">
        <title>Description of Kitasatospora acidophila sp. nov. isolated from pine grove soil, and reclassification of Streptomyces novaecaesareae to Kitasatospora novaeceasareae comb. nov.</title>
        <authorList>
            <person name="Kim M.J."/>
        </authorList>
    </citation>
    <scope>NUCLEOTIDE SEQUENCE [LARGE SCALE GENOMIC DNA]</scope>
    <source>
        <strain evidence="1 2">MMS16-CNU292</strain>
    </source>
</reference>
<sequence>MEFELFRQRTAELQAAAANERLVTEARRANRANRTDRGLRLGRLAGLRRTHRAAAAAEC</sequence>
<name>A0A540W316_9ACTN</name>
<accession>A0A540W316</accession>
<comment type="caution">
    <text evidence="1">The sequence shown here is derived from an EMBL/GenBank/DDBJ whole genome shotgun (WGS) entry which is preliminary data.</text>
</comment>
<keyword evidence="2" id="KW-1185">Reference proteome</keyword>
<organism evidence="1 2">
    <name type="scientific">Kitasatospora acidiphila</name>
    <dbReference type="NCBI Taxonomy" id="2567942"/>
    <lineage>
        <taxon>Bacteria</taxon>
        <taxon>Bacillati</taxon>
        <taxon>Actinomycetota</taxon>
        <taxon>Actinomycetes</taxon>
        <taxon>Kitasatosporales</taxon>
        <taxon>Streptomycetaceae</taxon>
        <taxon>Kitasatospora</taxon>
    </lineage>
</organism>
<proteinExistence type="predicted"/>
<dbReference type="Proteomes" id="UP000319103">
    <property type="component" value="Unassembled WGS sequence"/>
</dbReference>
<protein>
    <submittedName>
        <fullName evidence="1">Uncharacterized protein</fullName>
    </submittedName>
</protein>
<evidence type="ECO:0000313" key="1">
    <source>
        <dbReference type="EMBL" id="TQF03357.1"/>
    </source>
</evidence>
<dbReference type="RefSeq" id="WP_141634006.1">
    <property type="nucleotide sequence ID" value="NZ_VIGB01000003.1"/>
</dbReference>
<gene>
    <name evidence="1" type="ORF">E6W39_15375</name>
</gene>
<evidence type="ECO:0000313" key="2">
    <source>
        <dbReference type="Proteomes" id="UP000319103"/>
    </source>
</evidence>
<dbReference type="EMBL" id="VIGB01000003">
    <property type="protein sequence ID" value="TQF03357.1"/>
    <property type="molecule type" value="Genomic_DNA"/>
</dbReference>